<evidence type="ECO:0000313" key="4">
    <source>
        <dbReference type="Proteomes" id="UP000468766"/>
    </source>
</evidence>
<dbReference type="Gene3D" id="2.130.10.10">
    <property type="entry name" value="YVTN repeat-like/Quinoprotein amine dehydrogenase"/>
    <property type="match status" value="1"/>
</dbReference>
<gene>
    <name evidence="3" type="ORF">F9B85_04195</name>
</gene>
<dbReference type="InterPro" id="IPR011047">
    <property type="entry name" value="Quinoprotein_ADH-like_sf"/>
</dbReference>
<reference evidence="3 4" key="1">
    <citation type="submission" date="2019-10" db="EMBL/GenBank/DDBJ databases">
        <title>Whole-genome sequence of the extremophile Heliorestis acidaminivorans DSM 24790.</title>
        <authorList>
            <person name="Kyndt J.A."/>
            <person name="Meyer T.E."/>
        </authorList>
    </citation>
    <scope>NUCLEOTIDE SEQUENCE [LARGE SCALE GENOMIC DNA]</scope>
    <source>
        <strain evidence="3 4">DSM 24790</strain>
    </source>
</reference>
<dbReference type="OrthoDB" id="105314at2"/>
<dbReference type="PROSITE" id="PS51257">
    <property type="entry name" value="PROKAR_LIPOPROTEIN"/>
    <property type="match status" value="1"/>
</dbReference>
<evidence type="ECO:0000313" key="3">
    <source>
        <dbReference type="EMBL" id="KAB2953823.1"/>
    </source>
</evidence>
<name>A0A6I0F353_9FIRM</name>
<dbReference type="SUPFAM" id="SSF50998">
    <property type="entry name" value="Quinoprotein alcohol dehydrogenase-like"/>
    <property type="match status" value="2"/>
</dbReference>
<dbReference type="InterPro" id="IPR015943">
    <property type="entry name" value="WD40/YVTN_repeat-like_dom_sf"/>
</dbReference>
<evidence type="ECO:0000256" key="1">
    <source>
        <dbReference type="SAM" id="SignalP"/>
    </source>
</evidence>
<organism evidence="3 4">
    <name type="scientific">Heliorestis acidaminivorans</name>
    <dbReference type="NCBI Taxonomy" id="553427"/>
    <lineage>
        <taxon>Bacteria</taxon>
        <taxon>Bacillati</taxon>
        <taxon>Bacillota</taxon>
        <taxon>Clostridia</taxon>
        <taxon>Eubacteriales</taxon>
        <taxon>Heliobacteriaceae</taxon>
        <taxon>Heliorestis</taxon>
    </lineage>
</organism>
<dbReference type="AlphaFoldDB" id="A0A6I0F353"/>
<feature type="domain" description="Pyrrolo-quinoline quinone repeat" evidence="2">
    <location>
        <begin position="451"/>
        <end position="540"/>
    </location>
</feature>
<dbReference type="RefSeq" id="WP_151618837.1">
    <property type="nucleotide sequence ID" value="NZ_WBXO01000002.1"/>
</dbReference>
<comment type="caution">
    <text evidence="3">The sequence shown here is derived from an EMBL/GenBank/DDBJ whole genome shotgun (WGS) entry which is preliminary data.</text>
</comment>
<sequence>MKKEILFLLLLTCTFILTACTSQAQVNPKTELEQTSTTSADSLTAASANEAKAKNSTYLDVEAQNLDLLSYDLYINNNKVDTYSYDDKKSQFFDDTYTNLEGVLTFRGNHLRNQPAYGQVNKNPENLHINWDFTTGSRSWGPGAGWTGQPVLVKWEEKVRKIMNIKEEFQDQDLVEVIQGSLDGRIYFLDLATGKATRDPIDIRNPIKGSISVDPRGYPLLYVGQGIQETDKFGFYIYSLIDGQLLHFINGRDRLAYSNWGAFDSSAVVNSKTDSLIVGGENGFFYNLKLNTNFNLEKGTISIEPEEIKYRYQIRGNPYQGIENSVALYRNIAFFADNGGSVQAINLQNMEPLWALPMTDDTDATIVLDIEEEKPYLFTGTEVDKIKRNGSALLRKIDGLTGETSWSKEYPAFYNADVNGGLLATPVVGKKKINNLVIFTLSRYKTHNGGLMVALDKDSGEEIWRWEMQQYAWSSPVDFYTAEGQGYLIQCDSVGNIFLIDAEKGIIIDKINVGSNIEASPAIFNNQIVIASRGGKIFNIEVK</sequence>
<dbReference type="EMBL" id="WBXO01000002">
    <property type="protein sequence ID" value="KAB2953823.1"/>
    <property type="molecule type" value="Genomic_DNA"/>
</dbReference>
<accession>A0A6I0F353</accession>
<keyword evidence="4" id="KW-1185">Reference proteome</keyword>
<dbReference type="PANTHER" id="PTHR34512">
    <property type="entry name" value="CELL SURFACE PROTEIN"/>
    <property type="match status" value="1"/>
</dbReference>
<feature type="signal peptide" evidence="1">
    <location>
        <begin position="1"/>
        <end position="24"/>
    </location>
</feature>
<dbReference type="InterPro" id="IPR002372">
    <property type="entry name" value="PQQ_rpt_dom"/>
</dbReference>
<dbReference type="Pfam" id="PF13360">
    <property type="entry name" value="PQQ_2"/>
    <property type="match status" value="1"/>
</dbReference>
<dbReference type="Proteomes" id="UP000468766">
    <property type="component" value="Unassembled WGS sequence"/>
</dbReference>
<evidence type="ECO:0000259" key="2">
    <source>
        <dbReference type="Pfam" id="PF13360"/>
    </source>
</evidence>
<proteinExistence type="predicted"/>
<keyword evidence="1" id="KW-0732">Signal</keyword>
<feature type="chain" id="PRO_5026132071" evidence="1">
    <location>
        <begin position="25"/>
        <end position="543"/>
    </location>
</feature>
<dbReference type="PANTHER" id="PTHR34512:SF30">
    <property type="entry name" value="OUTER MEMBRANE PROTEIN ASSEMBLY FACTOR BAMB"/>
    <property type="match status" value="1"/>
</dbReference>
<protein>
    <submittedName>
        <fullName evidence="3">Pyrrolo-quinoline quinone</fullName>
    </submittedName>
</protein>